<evidence type="ECO:0000313" key="3">
    <source>
        <dbReference type="Proteomes" id="UP000184304"/>
    </source>
</evidence>
<feature type="region of interest" description="Disordered" evidence="1">
    <location>
        <begin position="1"/>
        <end position="56"/>
    </location>
</feature>
<sequence length="113" mass="12479">MSHRNSDQSGGRRSSESSGAHSWLSQETVREGRTHQPQHNHEPSNARSVSPLSGFRDTDRYSRHVAVITFGDGERMVAAVATCNAGLSSASLLDISYHIRRHVSGPLLHSPYW</sequence>
<feature type="compositionally biased region" description="Basic and acidic residues" evidence="1">
    <location>
        <begin position="28"/>
        <end position="44"/>
    </location>
</feature>
<keyword evidence="3" id="KW-1185">Reference proteome</keyword>
<dbReference type="AlphaFoldDB" id="A0A1L9N036"/>
<name>A0A1L9N036_ASPTC</name>
<accession>A0A1L9N036</accession>
<dbReference type="STRING" id="767770.A0A1L9N036"/>
<dbReference type="EMBL" id="KV878204">
    <property type="protein sequence ID" value="OJI82610.1"/>
    <property type="molecule type" value="Genomic_DNA"/>
</dbReference>
<evidence type="ECO:0000256" key="1">
    <source>
        <dbReference type="SAM" id="MobiDB-lite"/>
    </source>
</evidence>
<feature type="compositionally biased region" description="Low complexity" evidence="1">
    <location>
        <begin position="9"/>
        <end position="19"/>
    </location>
</feature>
<dbReference type="Proteomes" id="UP000184304">
    <property type="component" value="Unassembled WGS sequence"/>
</dbReference>
<evidence type="ECO:0000313" key="2">
    <source>
        <dbReference type="EMBL" id="OJI82610.1"/>
    </source>
</evidence>
<reference evidence="3" key="1">
    <citation type="journal article" date="2017" name="Genome Biol.">
        <title>Comparative genomics reveals high biological diversity and specific adaptations in the industrially and medically important fungal genus Aspergillus.</title>
        <authorList>
            <person name="de Vries R.P."/>
            <person name="Riley R."/>
            <person name="Wiebenga A."/>
            <person name="Aguilar-Osorio G."/>
            <person name="Amillis S."/>
            <person name="Uchima C.A."/>
            <person name="Anderluh G."/>
            <person name="Asadollahi M."/>
            <person name="Askin M."/>
            <person name="Barry K."/>
            <person name="Battaglia E."/>
            <person name="Bayram O."/>
            <person name="Benocci T."/>
            <person name="Braus-Stromeyer S.A."/>
            <person name="Caldana C."/>
            <person name="Canovas D."/>
            <person name="Cerqueira G.C."/>
            <person name="Chen F."/>
            <person name="Chen W."/>
            <person name="Choi C."/>
            <person name="Clum A."/>
            <person name="Dos Santos R.A."/>
            <person name="Damasio A.R."/>
            <person name="Diallinas G."/>
            <person name="Emri T."/>
            <person name="Fekete E."/>
            <person name="Flipphi M."/>
            <person name="Freyberg S."/>
            <person name="Gallo A."/>
            <person name="Gournas C."/>
            <person name="Habgood R."/>
            <person name="Hainaut M."/>
            <person name="Harispe M.L."/>
            <person name="Henrissat B."/>
            <person name="Hilden K.S."/>
            <person name="Hope R."/>
            <person name="Hossain A."/>
            <person name="Karabika E."/>
            <person name="Karaffa L."/>
            <person name="Karanyi Z."/>
            <person name="Krasevec N."/>
            <person name="Kuo A."/>
            <person name="Kusch H."/>
            <person name="LaButti K."/>
            <person name="Lagendijk E.L."/>
            <person name="Lapidus A."/>
            <person name="Levasseur A."/>
            <person name="Lindquist E."/>
            <person name="Lipzen A."/>
            <person name="Logrieco A.F."/>
            <person name="MacCabe A."/>
            <person name="Maekelae M.R."/>
            <person name="Malavazi I."/>
            <person name="Melin P."/>
            <person name="Meyer V."/>
            <person name="Mielnichuk N."/>
            <person name="Miskei M."/>
            <person name="Molnar A.P."/>
            <person name="Mule G."/>
            <person name="Ngan C.Y."/>
            <person name="Orejas M."/>
            <person name="Orosz E."/>
            <person name="Ouedraogo J.P."/>
            <person name="Overkamp K.M."/>
            <person name="Park H.-S."/>
            <person name="Perrone G."/>
            <person name="Piumi F."/>
            <person name="Punt P.J."/>
            <person name="Ram A.F."/>
            <person name="Ramon A."/>
            <person name="Rauscher S."/>
            <person name="Record E."/>
            <person name="Riano-Pachon D.M."/>
            <person name="Robert V."/>
            <person name="Roehrig J."/>
            <person name="Ruller R."/>
            <person name="Salamov A."/>
            <person name="Salih N.S."/>
            <person name="Samson R.A."/>
            <person name="Sandor E."/>
            <person name="Sanguinetti M."/>
            <person name="Schuetze T."/>
            <person name="Sepcic K."/>
            <person name="Shelest E."/>
            <person name="Sherlock G."/>
            <person name="Sophianopoulou V."/>
            <person name="Squina F.M."/>
            <person name="Sun H."/>
            <person name="Susca A."/>
            <person name="Todd R.B."/>
            <person name="Tsang A."/>
            <person name="Unkles S.E."/>
            <person name="van de Wiele N."/>
            <person name="van Rossen-Uffink D."/>
            <person name="Oliveira J.V."/>
            <person name="Vesth T.C."/>
            <person name="Visser J."/>
            <person name="Yu J.-H."/>
            <person name="Zhou M."/>
            <person name="Andersen M.R."/>
            <person name="Archer D.B."/>
            <person name="Baker S.E."/>
            <person name="Benoit I."/>
            <person name="Brakhage A.A."/>
            <person name="Braus G.H."/>
            <person name="Fischer R."/>
            <person name="Frisvad J.C."/>
            <person name="Goldman G.H."/>
            <person name="Houbraken J."/>
            <person name="Oakley B."/>
            <person name="Pocsi I."/>
            <person name="Scazzocchio C."/>
            <person name="Seiboth B."/>
            <person name="vanKuyk P.A."/>
            <person name="Wortman J."/>
            <person name="Dyer P.S."/>
            <person name="Grigoriev I.V."/>
        </authorList>
    </citation>
    <scope>NUCLEOTIDE SEQUENCE [LARGE SCALE GENOMIC DNA]</scope>
    <source>
        <strain evidence="3">CBS 134.48</strain>
    </source>
</reference>
<gene>
    <name evidence="2" type="ORF">ASPTUDRAFT_678288</name>
</gene>
<organism evidence="2 3">
    <name type="scientific">Aspergillus tubingensis (strain CBS 134.48)</name>
    <dbReference type="NCBI Taxonomy" id="767770"/>
    <lineage>
        <taxon>Eukaryota</taxon>
        <taxon>Fungi</taxon>
        <taxon>Dikarya</taxon>
        <taxon>Ascomycota</taxon>
        <taxon>Pezizomycotina</taxon>
        <taxon>Eurotiomycetes</taxon>
        <taxon>Eurotiomycetidae</taxon>
        <taxon>Eurotiales</taxon>
        <taxon>Aspergillaceae</taxon>
        <taxon>Aspergillus</taxon>
        <taxon>Aspergillus subgen. Circumdati</taxon>
    </lineage>
</organism>
<dbReference type="VEuPathDB" id="FungiDB:ASPTUDRAFT_678288"/>
<protein>
    <submittedName>
        <fullName evidence="2">Uncharacterized protein</fullName>
    </submittedName>
</protein>
<proteinExistence type="predicted"/>